<dbReference type="InterPro" id="IPR036286">
    <property type="entry name" value="LexA/Signal_pep-like_sf"/>
</dbReference>
<dbReference type="SUPFAM" id="SSF51306">
    <property type="entry name" value="LexA/Signal peptidase"/>
    <property type="match status" value="1"/>
</dbReference>
<sequence length="202" mass="22737">MARALAFAWPYAKFCIVGGLFGRTFADWCASVASVDGESMSPTLDGHQAERMLVEKRCLYTYDFTRGDVVVLLSPRNHREVLVKRLIALPGDWIQVPENQEIRQIPQGHCWVEGDNAANSSDSRSYGPVSYHLSALLACSHEFHTLVRAALSICGLYYTSLTFLCLQVPLGLMQGRVTHVVWPPQRIRRVDRNMPEGRIMSQ</sequence>
<dbReference type="AlphaFoldDB" id="A0A835AIM9"/>
<dbReference type="GO" id="GO:0004252">
    <property type="term" value="F:serine-type endopeptidase activity"/>
    <property type="evidence" value="ECO:0007669"/>
    <property type="project" value="InterPro"/>
</dbReference>
<dbReference type="Gene3D" id="2.10.109.10">
    <property type="entry name" value="Umud Fragment, subunit A"/>
    <property type="match status" value="1"/>
</dbReference>
<dbReference type="Proteomes" id="UP000636709">
    <property type="component" value="Unassembled WGS sequence"/>
</dbReference>
<feature type="active site" evidence="7">
    <location>
        <position position="84"/>
    </location>
</feature>
<dbReference type="Pfam" id="PF10502">
    <property type="entry name" value="Peptidase_S26"/>
    <property type="match status" value="1"/>
</dbReference>
<reference evidence="10" key="1">
    <citation type="submission" date="2020-07" db="EMBL/GenBank/DDBJ databases">
        <title>Genome sequence and genetic diversity analysis of an under-domesticated orphan crop, white fonio (Digitaria exilis).</title>
        <authorList>
            <person name="Bennetzen J.L."/>
            <person name="Chen S."/>
            <person name="Ma X."/>
            <person name="Wang X."/>
            <person name="Yssel A.E.J."/>
            <person name="Chaluvadi S.R."/>
            <person name="Johnson M."/>
            <person name="Gangashetty P."/>
            <person name="Hamidou F."/>
            <person name="Sanogo M.D."/>
            <person name="Zwaenepoel A."/>
            <person name="Wallace J."/>
            <person name="Van De Peer Y."/>
            <person name="Van Deynze A."/>
        </authorList>
    </citation>
    <scope>NUCLEOTIDE SEQUENCE</scope>
    <source>
        <tissue evidence="10">Leaves</tissue>
    </source>
</reference>
<organism evidence="10 11">
    <name type="scientific">Digitaria exilis</name>
    <dbReference type="NCBI Taxonomy" id="1010633"/>
    <lineage>
        <taxon>Eukaryota</taxon>
        <taxon>Viridiplantae</taxon>
        <taxon>Streptophyta</taxon>
        <taxon>Embryophyta</taxon>
        <taxon>Tracheophyta</taxon>
        <taxon>Spermatophyta</taxon>
        <taxon>Magnoliopsida</taxon>
        <taxon>Liliopsida</taxon>
        <taxon>Poales</taxon>
        <taxon>Poaceae</taxon>
        <taxon>PACMAD clade</taxon>
        <taxon>Panicoideae</taxon>
        <taxon>Panicodae</taxon>
        <taxon>Paniceae</taxon>
        <taxon>Anthephorinae</taxon>
        <taxon>Digitaria</taxon>
    </lineage>
</organism>
<keyword evidence="4" id="KW-0999">Mitochondrion inner membrane</keyword>
<evidence type="ECO:0000256" key="5">
    <source>
        <dbReference type="ARBA" id="ARBA00022801"/>
    </source>
</evidence>
<dbReference type="NCBIfam" id="TIGR02227">
    <property type="entry name" value="sigpep_I_bact"/>
    <property type="match status" value="1"/>
</dbReference>
<keyword evidence="4" id="KW-0472">Membrane</keyword>
<gene>
    <name evidence="10" type="ORF">HU200_053752</name>
</gene>
<protein>
    <recommendedName>
        <fullName evidence="3">Mitochondrial inner membrane protease subunit 2</fullName>
    </recommendedName>
</protein>
<dbReference type="InterPro" id="IPR000223">
    <property type="entry name" value="Pept_S26A_signal_pept_1"/>
</dbReference>
<dbReference type="InterPro" id="IPR019757">
    <property type="entry name" value="Pept_S26A_signal_pept_1_Lys-AS"/>
</dbReference>
<feature type="active site" evidence="7">
    <location>
        <position position="39"/>
    </location>
</feature>
<dbReference type="PROSITE" id="PS00760">
    <property type="entry name" value="SPASE_I_2"/>
    <property type="match status" value="1"/>
</dbReference>
<dbReference type="PANTHER" id="PTHR46041:SF1">
    <property type="entry name" value="MITOCHONDRIAL INNER MEMBRANE PROTEASE SUBUNIT 2"/>
    <property type="match status" value="1"/>
</dbReference>
<dbReference type="GO" id="GO:0006627">
    <property type="term" value="P:protein processing involved in protein targeting to mitochondrion"/>
    <property type="evidence" value="ECO:0007669"/>
    <property type="project" value="InterPro"/>
</dbReference>
<proteinExistence type="inferred from homology"/>
<keyword evidence="5" id="KW-0378">Hydrolase</keyword>
<evidence type="ECO:0000259" key="9">
    <source>
        <dbReference type="Pfam" id="PF10502"/>
    </source>
</evidence>
<comment type="similarity">
    <text evidence="2">Belongs to the peptidase S26 family. IMP2 subfamily.</text>
</comment>
<comment type="subcellular location">
    <subcellularLocation>
        <location evidence="1">Mitochondrion inner membrane</location>
        <topology evidence="1">Single-pass membrane protein</topology>
    </subcellularLocation>
</comment>
<evidence type="ECO:0000313" key="10">
    <source>
        <dbReference type="EMBL" id="KAF8666049.1"/>
    </source>
</evidence>
<keyword evidence="6" id="KW-0496">Mitochondrion</keyword>
<comment type="caution">
    <text evidence="10">The sequence shown here is derived from an EMBL/GenBank/DDBJ whole genome shotgun (WGS) entry which is preliminary data.</text>
</comment>
<dbReference type="GO" id="GO:0042720">
    <property type="term" value="C:mitochondrial inner membrane peptidase complex"/>
    <property type="evidence" value="ECO:0007669"/>
    <property type="project" value="InterPro"/>
</dbReference>
<keyword evidence="11" id="KW-1185">Reference proteome</keyword>
<dbReference type="PRINTS" id="PR00727">
    <property type="entry name" value="LEADERPTASE"/>
</dbReference>
<evidence type="ECO:0000256" key="7">
    <source>
        <dbReference type="PIRSR" id="PIRSR600223-1"/>
    </source>
</evidence>
<dbReference type="EMBL" id="JACEFO010002316">
    <property type="protein sequence ID" value="KAF8666049.1"/>
    <property type="molecule type" value="Genomic_DNA"/>
</dbReference>
<evidence type="ECO:0000256" key="2">
    <source>
        <dbReference type="ARBA" id="ARBA00007066"/>
    </source>
</evidence>
<dbReference type="InterPro" id="IPR019533">
    <property type="entry name" value="Peptidase_S26"/>
</dbReference>
<feature type="signal peptide" evidence="8">
    <location>
        <begin position="1"/>
        <end position="26"/>
    </location>
</feature>
<dbReference type="CDD" id="cd06530">
    <property type="entry name" value="S26_SPase_I"/>
    <property type="match status" value="1"/>
</dbReference>
<dbReference type="OrthoDB" id="9996127at2759"/>
<feature type="domain" description="Peptidase S26" evidence="9">
    <location>
        <begin position="29"/>
        <end position="99"/>
    </location>
</feature>
<evidence type="ECO:0000256" key="6">
    <source>
        <dbReference type="ARBA" id="ARBA00023128"/>
    </source>
</evidence>
<feature type="chain" id="PRO_5032502603" description="Mitochondrial inner membrane protease subunit 2" evidence="8">
    <location>
        <begin position="27"/>
        <end position="202"/>
    </location>
</feature>
<evidence type="ECO:0000313" key="11">
    <source>
        <dbReference type="Proteomes" id="UP000636709"/>
    </source>
</evidence>
<dbReference type="PANTHER" id="PTHR46041">
    <property type="entry name" value="MITOCHONDRIAL INNER MEMBRANE PROTEASE SUBUNIT 2"/>
    <property type="match status" value="1"/>
</dbReference>
<evidence type="ECO:0000256" key="3">
    <source>
        <dbReference type="ARBA" id="ARBA00013650"/>
    </source>
</evidence>
<evidence type="ECO:0000256" key="8">
    <source>
        <dbReference type="SAM" id="SignalP"/>
    </source>
</evidence>
<dbReference type="InterPro" id="IPR037730">
    <property type="entry name" value="IMP2"/>
</dbReference>
<keyword evidence="8" id="KW-0732">Signal</keyword>
<dbReference type="GO" id="GO:0006465">
    <property type="term" value="P:signal peptide processing"/>
    <property type="evidence" value="ECO:0007669"/>
    <property type="project" value="InterPro"/>
</dbReference>
<evidence type="ECO:0000256" key="1">
    <source>
        <dbReference type="ARBA" id="ARBA00004434"/>
    </source>
</evidence>
<evidence type="ECO:0000256" key="4">
    <source>
        <dbReference type="ARBA" id="ARBA00022792"/>
    </source>
</evidence>
<accession>A0A835AIM9</accession>
<name>A0A835AIM9_9POAL</name>